<evidence type="ECO:0000313" key="12">
    <source>
        <dbReference type="Proteomes" id="UP001651880"/>
    </source>
</evidence>
<feature type="domain" description="Protein export membrane protein SecD/SecF C-terminal" evidence="10">
    <location>
        <begin position="107"/>
        <end position="284"/>
    </location>
</feature>
<keyword evidence="3 9" id="KW-1003">Cell membrane</keyword>
<evidence type="ECO:0000256" key="8">
    <source>
        <dbReference type="ARBA" id="ARBA00023136"/>
    </source>
</evidence>
<keyword evidence="2 9" id="KW-0813">Transport</keyword>
<keyword evidence="4 9" id="KW-0812">Transmembrane</keyword>
<evidence type="ECO:0000256" key="7">
    <source>
        <dbReference type="ARBA" id="ARBA00023010"/>
    </source>
</evidence>
<accession>A0ABT1NGL4</accession>
<evidence type="ECO:0000256" key="4">
    <source>
        <dbReference type="ARBA" id="ARBA00022692"/>
    </source>
</evidence>
<dbReference type="Pfam" id="PF02355">
    <property type="entry name" value="SecD_SecF_C"/>
    <property type="match status" value="1"/>
</dbReference>
<evidence type="ECO:0000256" key="9">
    <source>
        <dbReference type="HAMAP-Rule" id="MF_01464"/>
    </source>
</evidence>
<evidence type="ECO:0000313" key="11">
    <source>
        <dbReference type="EMBL" id="MCQ1529744.1"/>
    </source>
</evidence>
<dbReference type="NCBIfam" id="TIGR00966">
    <property type="entry name" value="transloc_SecF"/>
    <property type="match status" value="1"/>
</dbReference>
<dbReference type="InterPro" id="IPR055344">
    <property type="entry name" value="SecD_SecF_C_bact"/>
</dbReference>
<dbReference type="InterPro" id="IPR005665">
    <property type="entry name" value="SecF_bac"/>
</dbReference>
<evidence type="ECO:0000256" key="3">
    <source>
        <dbReference type="ARBA" id="ARBA00022475"/>
    </source>
</evidence>
<evidence type="ECO:0000256" key="5">
    <source>
        <dbReference type="ARBA" id="ARBA00022927"/>
    </source>
</evidence>
<comment type="similarity">
    <text evidence="9">Belongs to the SecD/SecF family. SecF subfamily.</text>
</comment>
<dbReference type="EMBL" id="JAJEKE010000007">
    <property type="protein sequence ID" value="MCQ1529744.1"/>
    <property type="molecule type" value="Genomic_DNA"/>
</dbReference>
<organism evidence="11 12">
    <name type="scientific">Lutispora saccharofermentans</name>
    <dbReference type="NCBI Taxonomy" id="3024236"/>
    <lineage>
        <taxon>Bacteria</taxon>
        <taxon>Bacillati</taxon>
        <taxon>Bacillota</taxon>
        <taxon>Clostridia</taxon>
        <taxon>Lutisporales</taxon>
        <taxon>Lutisporaceae</taxon>
        <taxon>Lutispora</taxon>
    </lineage>
</organism>
<protein>
    <recommendedName>
        <fullName evidence="9">Protein-export membrane protein SecF</fullName>
    </recommendedName>
</protein>
<reference evidence="11 12" key="1">
    <citation type="submission" date="2021-10" db="EMBL/GenBank/DDBJ databases">
        <title>Lutispora strain m25 sp. nov., a thermophilic, non-spore-forming bacterium isolated from a lab-scale methanogenic bioreactor digesting anaerobic sludge.</title>
        <authorList>
            <person name="El Houari A."/>
            <person name="Mcdonald J."/>
        </authorList>
    </citation>
    <scope>NUCLEOTIDE SEQUENCE [LARGE SCALE GENOMIC DNA]</scope>
    <source>
        <strain evidence="12">m25</strain>
    </source>
</reference>
<dbReference type="InterPro" id="IPR048634">
    <property type="entry name" value="SecD_SecF_C"/>
</dbReference>
<dbReference type="InterPro" id="IPR022813">
    <property type="entry name" value="SecD/SecF_arch_bac"/>
</dbReference>
<gene>
    <name evidence="9 11" type="primary">secF</name>
    <name evidence="11" type="ORF">LJD61_09325</name>
</gene>
<dbReference type="PRINTS" id="PR01755">
    <property type="entry name" value="SECFTRNLCASE"/>
</dbReference>
<feature type="transmembrane region" description="Helical" evidence="9">
    <location>
        <begin position="181"/>
        <end position="202"/>
    </location>
</feature>
<sequence length="293" mass="32397">MKNFKFVENKKIWFSISIIIIAIGLIFTFINGGLNFGIDFTGGTTIQAKIGRTFEVSEIRAIMDKYDKEATVTYAGEARDEVVIRTKLALDDASRKEILDAFIEKYGITTGNINFETIGPAIGNELKKQALWALVLANIGILIYISFRFEWKFGLAAVIALIHDVIMMIALYGVTRIPVNSSFIAAILTIVGYSINNTIVIFDRVRENLKNVKKIDDVQLVNESISQTLSRSINTSLTTLLTVLALYILGVPAIKDFALPLIAGIIAGTYSSIFISGPLWIILKGKLKTRTAH</sequence>
<feature type="transmembrane region" description="Helical" evidence="9">
    <location>
        <begin position="154"/>
        <end position="175"/>
    </location>
</feature>
<keyword evidence="8 9" id="KW-0472">Membrane</keyword>
<keyword evidence="6 9" id="KW-1133">Transmembrane helix</keyword>
<proteinExistence type="inferred from homology"/>
<evidence type="ECO:0000256" key="6">
    <source>
        <dbReference type="ARBA" id="ARBA00022989"/>
    </source>
</evidence>
<feature type="transmembrane region" description="Helical" evidence="9">
    <location>
        <begin position="257"/>
        <end position="283"/>
    </location>
</feature>
<dbReference type="Gene3D" id="1.20.1640.10">
    <property type="entry name" value="Multidrug efflux transporter AcrB transmembrane domain"/>
    <property type="match status" value="1"/>
</dbReference>
<keyword evidence="12" id="KW-1185">Reference proteome</keyword>
<dbReference type="PANTHER" id="PTHR30081:SF8">
    <property type="entry name" value="PROTEIN TRANSLOCASE SUBUNIT SECF"/>
    <property type="match status" value="1"/>
</dbReference>
<keyword evidence="5 9" id="KW-0653">Protein transport</keyword>
<dbReference type="SUPFAM" id="SSF82866">
    <property type="entry name" value="Multidrug efflux transporter AcrB transmembrane domain"/>
    <property type="match status" value="1"/>
</dbReference>
<evidence type="ECO:0000256" key="2">
    <source>
        <dbReference type="ARBA" id="ARBA00022448"/>
    </source>
</evidence>
<feature type="transmembrane region" description="Helical" evidence="9">
    <location>
        <begin position="130"/>
        <end position="147"/>
    </location>
</feature>
<comment type="subcellular location">
    <subcellularLocation>
        <location evidence="1 9">Cell membrane</location>
        <topology evidence="1 9">Multi-pass membrane protein</topology>
    </subcellularLocation>
</comment>
<keyword evidence="7 9" id="KW-0811">Translocation</keyword>
<dbReference type="HAMAP" id="MF_01464_B">
    <property type="entry name" value="SecF_B"/>
    <property type="match status" value="1"/>
</dbReference>
<dbReference type="InterPro" id="IPR022645">
    <property type="entry name" value="SecD/SecF_bac"/>
</dbReference>
<evidence type="ECO:0000256" key="1">
    <source>
        <dbReference type="ARBA" id="ARBA00004651"/>
    </source>
</evidence>
<dbReference type="NCBIfam" id="TIGR00916">
    <property type="entry name" value="2A0604s01"/>
    <property type="match status" value="1"/>
</dbReference>
<comment type="subunit">
    <text evidence="9">Forms a complex with SecD. Part of the essential Sec protein translocation apparatus which comprises SecA, SecYEG and auxiliary proteins SecDF. Other proteins may also be involved.</text>
</comment>
<dbReference type="InterPro" id="IPR022646">
    <property type="entry name" value="SecD/SecF_CS"/>
</dbReference>
<dbReference type="RefSeq" id="WP_255227265.1">
    <property type="nucleotide sequence ID" value="NZ_JAJEKE010000007.1"/>
</dbReference>
<dbReference type="Pfam" id="PF07549">
    <property type="entry name" value="Sec_GG"/>
    <property type="match status" value="1"/>
</dbReference>
<comment type="function">
    <text evidence="9">Part of the Sec protein translocase complex. Interacts with the SecYEG preprotein conducting channel. SecDF uses the proton motive force (PMF) to complete protein translocation after the ATP-dependent function of SecA.</text>
</comment>
<feature type="transmembrane region" description="Helical" evidence="9">
    <location>
        <begin position="12"/>
        <end position="30"/>
    </location>
</feature>
<dbReference type="PANTHER" id="PTHR30081">
    <property type="entry name" value="PROTEIN-EXPORT MEMBRANE PROTEIN SEC"/>
    <property type="match status" value="1"/>
</dbReference>
<dbReference type="Proteomes" id="UP001651880">
    <property type="component" value="Unassembled WGS sequence"/>
</dbReference>
<name>A0ABT1NGL4_9FIRM</name>
<evidence type="ECO:0000259" key="10">
    <source>
        <dbReference type="Pfam" id="PF02355"/>
    </source>
</evidence>
<comment type="caution">
    <text evidence="11">The sequence shown here is derived from an EMBL/GenBank/DDBJ whole genome shotgun (WGS) entry which is preliminary data.</text>
</comment>
<feature type="transmembrane region" description="Helical" evidence="9">
    <location>
        <begin position="233"/>
        <end position="251"/>
    </location>
</feature>